<feature type="transmembrane region" description="Helical" evidence="5">
    <location>
        <begin position="46"/>
        <end position="66"/>
    </location>
</feature>
<keyword evidence="5" id="KW-0812">Transmembrane</keyword>
<dbReference type="PROSITE" id="PS00086">
    <property type="entry name" value="CYTOCHROME_P450"/>
    <property type="match status" value="1"/>
</dbReference>
<evidence type="ECO:0000313" key="6">
    <source>
        <dbReference type="EMBL" id="KAL1636029.1"/>
    </source>
</evidence>
<dbReference type="EMBL" id="JAJVDC020000008">
    <property type="protein sequence ID" value="KAL1636029.1"/>
    <property type="molecule type" value="Genomic_DNA"/>
</dbReference>
<dbReference type="InterPro" id="IPR002401">
    <property type="entry name" value="Cyt_P450_E_grp-I"/>
</dbReference>
<proteinExistence type="inferred from homology"/>
<dbReference type="PANTHER" id="PTHR24305">
    <property type="entry name" value="CYTOCHROME P450"/>
    <property type="match status" value="1"/>
</dbReference>
<keyword evidence="4" id="KW-0503">Monooxygenase</keyword>
<dbReference type="InterPro" id="IPR017972">
    <property type="entry name" value="Cyt_P450_CS"/>
</dbReference>
<dbReference type="PRINTS" id="PR00385">
    <property type="entry name" value="P450"/>
</dbReference>
<dbReference type="CDD" id="cd11060">
    <property type="entry name" value="CYP57A1-like"/>
    <property type="match status" value="1"/>
</dbReference>
<keyword evidence="5" id="KW-0472">Membrane</keyword>
<dbReference type="Pfam" id="PF00067">
    <property type="entry name" value="p450"/>
    <property type="match status" value="1"/>
</dbReference>
<dbReference type="InterPro" id="IPR050121">
    <property type="entry name" value="Cytochrome_P450_monoxygenase"/>
</dbReference>
<name>A0ABR3T903_9PEZI</name>
<evidence type="ECO:0000256" key="3">
    <source>
        <dbReference type="ARBA" id="ARBA00023004"/>
    </source>
</evidence>
<evidence type="ECO:0000256" key="1">
    <source>
        <dbReference type="ARBA" id="ARBA00001971"/>
    </source>
</evidence>
<keyword evidence="4" id="KW-0560">Oxidoreductase</keyword>
<protein>
    <recommendedName>
        <fullName evidence="8">Pisatin demethylase</fullName>
    </recommendedName>
</protein>
<evidence type="ECO:0000256" key="4">
    <source>
        <dbReference type="RuleBase" id="RU000461"/>
    </source>
</evidence>
<dbReference type="PANTHER" id="PTHR24305:SF168">
    <property type="entry name" value="P450, PUTATIVE (EUROFUNG)-RELATED"/>
    <property type="match status" value="1"/>
</dbReference>
<accession>A0ABR3T903</accession>
<organism evidence="6 7">
    <name type="scientific">Neofusicoccum ribis</name>
    <dbReference type="NCBI Taxonomy" id="45134"/>
    <lineage>
        <taxon>Eukaryota</taxon>
        <taxon>Fungi</taxon>
        <taxon>Dikarya</taxon>
        <taxon>Ascomycota</taxon>
        <taxon>Pezizomycotina</taxon>
        <taxon>Dothideomycetes</taxon>
        <taxon>Dothideomycetes incertae sedis</taxon>
        <taxon>Botryosphaeriales</taxon>
        <taxon>Botryosphaeriaceae</taxon>
        <taxon>Neofusicoccum</taxon>
    </lineage>
</organism>
<sequence>MHPYAASSRLLRASDNSSTALRGLHAAEQHFCHHGHYELAVGHDSMARAATLLCLAVGALGLYFAAHAASKRFRQLAHFPGPWWAAHTRLWLVRVVNSGRSPYTFVDVSRQYGPMARIGPNHLLTTDPDFVRHILSAHSRYTRGPWYDSMRIDPHAPNIVSERGVQKHHKLRYQMNAGYAGKDIEGVEAAVDERLLHFIDKIEERWVSPPGSTRVFDIAKRIQFLTLDMISQLCFGRTLGFVEADKDSFEFQTTVEFQMPIVGLFSVMVELSRLYYFLSGIPWIRKVIVPSAGDQIGIGPIMAISREVINERLAPNAESKKDMLGSFLKRGLTPDEVEMEISISLIAGSDTTATAMRASLLAIISNPRVYSRLVREIDDAVAAGKISSPIRDDEARKLPYLQAVIKEGLRRFSPITQLRERVVPPQGDSFNGHFIPGGTFVGINSWTIQCNPVFGEDPEVFRPERWLIDDEERLKQMTQVHELIFGWGTTRCLGVPIALMNLNKVFVELLRRYDIETINPHKPWHSECYGIFFQRDFNVRISHRQAGST</sequence>
<comment type="caution">
    <text evidence="6">The sequence shown here is derived from an EMBL/GenBank/DDBJ whole genome shotgun (WGS) entry which is preliminary data.</text>
</comment>
<reference evidence="6 7" key="1">
    <citation type="submission" date="2024-02" db="EMBL/GenBank/DDBJ databases">
        <title>De novo assembly and annotation of 12 fungi associated with fruit tree decline syndrome in Ontario, Canada.</title>
        <authorList>
            <person name="Sulman M."/>
            <person name="Ellouze W."/>
            <person name="Ilyukhin E."/>
        </authorList>
    </citation>
    <scope>NUCLEOTIDE SEQUENCE [LARGE SCALE GENOMIC DNA]</scope>
    <source>
        <strain evidence="6 7">M1-105</strain>
    </source>
</reference>
<evidence type="ECO:0000256" key="2">
    <source>
        <dbReference type="ARBA" id="ARBA00022723"/>
    </source>
</evidence>
<keyword evidence="4" id="KW-0349">Heme</keyword>
<comment type="similarity">
    <text evidence="4">Belongs to the cytochrome P450 family.</text>
</comment>
<gene>
    <name evidence="6" type="ORF">SLS56_001381</name>
</gene>
<dbReference type="PRINTS" id="PR00463">
    <property type="entry name" value="EP450I"/>
</dbReference>
<keyword evidence="7" id="KW-1185">Reference proteome</keyword>
<dbReference type="InterPro" id="IPR001128">
    <property type="entry name" value="Cyt_P450"/>
</dbReference>
<evidence type="ECO:0008006" key="8">
    <source>
        <dbReference type="Google" id="ProtNLM"/>
    </source>
</evidence>
<keyword evidence="3 4" id="KW-0408">Iron</keyword>
<comment type="cofactor">
    <cofactor evidence="1">
        <name>heme</name>
        <dbReference type="ChEBI" id="CHEBI:30413"/>
    </cofactor>
</comment>
<dbReference type="Gene3D" id="1.10.630.10">
    <property type="entry name" value="Cytochrome P450"/>
    <property type="match status" value="1"/>
</dbReference>
<dbReference type="SUPFAM" id="SSF48264">
    <property type="entry name" value="Cytochrome P450"/>
    <property type="match status" value="1"/>
</dbReference>
<keyword evidence="5" id="KW-1133">Transmembrane helix</keyword>
<dbReference type="InterPro" id="IPR036396">
    <property type="entry name" value="Cyt_P450_sf"/>
</dbReference>
<keyword evidence="2 4" id="KW-0479">Metal-binding</keyword>
<dbReference type="Proteomes" id="UP001521116">
    <property type="component" value="Unassembled WGS sequence"/>
</dbReference>
<evidence type="ECO:0000313" key="7">
    <source>
        <dbReference type="Proteomes" id="UP001521116"/>
    </source>
</evidence>
<evidence type="ECO:0000256" key="5">
    <source>
        <dbReference type="SAM" id="Phobius"/>
    </source>
</evidence>